<reference evidence="4" key="1">
    <citation type="journal article" date="2019" name="Int. J. Syst. Evol. Microbiol.">
        <title>The Global Catalogue of Microorganisms (GCM) 10K type strain sequencing project: providing services to taxonomists for standard genome sequencing and annotation.</title>
        <authorList>
            <consortium name="The Broad Institute Genomics Platform"/>
            <consortium name="The Broad Institute Genome Sequencing Center for Infectious Disease"/>
            <person name="Wu L."/>
            <person name="Ma J."/>
        </authorList>
    </citation>
    <scope>NUCLEOTIDE SEQUENCE [LARGE SCALE GENOMIC DNA]</scope>
    <source>
        <strain evidence="4">KCTC 42498</strain>
    </source>
</reference>
<feature type="domain" description="AB hydrolase-1" evidence="2">
    <location>
        <begin position="38"/>
        <end position="278"/>
    </location>
</feature>
<sequence length="297" mass="33748">MSGKRTVEQVIEQHQAAGKFIQVDGIRTFVRDEGEGEVVFCIHGVPSSSYLYRKVIHALAAKGMRGVSIDLPGLGLSDRPEDFEYTFHNFARFCARAAEVMGIEKYHLLIHDIGGPVGFAMAAENKEKVLSLTILNTWIEVDKFQKPLPMRPFEKPLLGEAELMTIQHPTWYLLFSQLGVNHADDLPKEEVYAYVDLLKRDDGGKAFLKIMRNFQKSEEFKQLCYQAVQNVDYPIQAIWGADDPALDYEHFGNEIKRAANLSTVHKLDSRHFLQEEKPEEIAQLVVQLAGSRRGENR</sequence>
<dbReference type="Proteomes" id="UP001597544">
    <property type="component" value="Unassembled WGS sequence"/>
</dbReference>
<accession>A0ABW5IQ92</accession>
<dbReference type="InterPro" id="IPR051340">
    <property type="entry name" value="Haloalkane_dehalogenase"/>
</dbReference>
<comment type="caution">
    <text evidence="3">The sequence shown here is derived from an EMBL/GenBank/DDBJ whole genome shotgun (WGS) entry which is preliminary data.</text>
</comment>
<organism evidence="3 4">
    <name type="scientific">Pontibacter locisalis</name>
    <dbReference type="NCBI Taxonomy" id="1719035"/>
    <lineage>
        <taxon>Bacteria</taxon>
        <taxon>Pseudomonadati</taxon>
        <taxon>Bacteroidota</taxon>
        <taxon>Cytophagia</taxon>
        <taxon>Cytophagales</taxon>
        <taxon>Hymenobacteraceae</taxon>
        <taxon>Pontibacter</taxon>
    </lineage>
</organism>
<dbReference type="PRINTS" id="PR00412">
    <property type="entry name" value="EPOXHYDRLASE"/>
</dbReference>
<dbReference type="Pfam" id="PF00561">
    <property type="entry name" value="Abhydrolase_1"/>
    <property type="match status" value="1"/>
</dbReference>
<dbReference type="InterPro" id="IPR000639">
    <property type="entry name" value="Epox_hydrolase-like"/>
</dbReference>
<proteinExistence type="predicted"/>
<gene>
    <name evidence="3" type="ORF">ACFSRY_18230</name>
</gene>
<evidence type="ECO:0000313" key="3">
    <source>
        <dbReference type="EMBL" id="MFD2515816.1"/>
    </source>
</evidence>
<evidence type="ECO:0000259" key="2">
    <source>
        <dbReference type="Pfam" id="PF00561"/>
    </source>
</evidence>
<dbReference type="RefSeq" id="WP_377511372.1">
    <property type="nucleotide sequence ID" value="NZ_JBHULU010000022.1"/>
</dbReference>
<evidence type="ECO:0000256" key="1">
    <source>
        <dbReference type="ARBA" id="ARBA00022801"/>
    </source>
</evidence>
<dbReference type="EMBL" id="JBHULU010000022">
    <property type="protein sequence ID" value="MFD2515816.1"/>
    <property type="molecule type" value="Genomic_DNA"/>
</dbReference>
<dbReference type="PANTHER" id="PTHR42977:SF3">
    <property type="entry name" value="AB HYDROLASE-1 DOMAIN-CONTAINING PROTEIN"/>
    <property type="match status" value="1"/>
</dbReference>
<evidence type="ECO:0000313" key="4">
    <source>
        <dbReference type="Proteomes" id="UP001597544"/>
    </source>
</evidence>
<dbReference type="InterPro" id="IPR000073">
    <property type="entry name" value="AB_hydrolase_1"/>
</dbReference>
<dbReference type="SUPFAM" id="SSF53474">
    <property type="entry name" value="alpha/beta-Hydrolases"/>
    <property type="match status" value="1"/>
</dbReference>
<name>A0ABW5IQ92_9BACT</name>
<protein>
    <submittedName>
        <fullName evidence="3">Alpha/beta fold hydrolase</fullName>
    </submittedName>
</protein>
<keyword evidence="1 3" id="KW-0378">Hydrolase</keyword>
<keyword evidence="4" id="KW-1185">Reference proteome</keyword>
<dbReference type="PANTHER" id="PTHR42977">
    <property type="entry name" value="HYDROLASE-RELATED"/>
    <property type="match status" value="1"/>
</dbReference>
<dbReference type="GO" id="GO:0016787">
    <property type="term" value="F:hydrolase activity"/>
    <property type="evidence" value="ECO:0007669"/>
    <property type="project" value="UniProtKB-KW"/>
</dbReference>
<dbReference type="Gene3D" id="3.40.50.1820">
    <property type="entry name" value="alpha/beta hydrolase"/>
    <property type="match status" value="1"/>
</dbReference>
<dbReference type="InterPro" id="IPR029058">
    <property type="entry name" value="AB_hydrolase_fold"/>
</dbReference>